<keyword evidence="2" id="KW-1185">Reference proteome</keyword>
<comment type="caution">
    <text evidence="1">The sequence shown here is derived from an EMBL/GenBank/DDBJ whole genome shotgun (WGS) entry which is preliminary data.</text>
</comment>
<evidence type="ECO:0000313" key="1">
    <source>
        <dbReference type="EMBL" id="KAF5946811.1"/>
    </source>
</evidence>
<organism evidence="1 2">
    <name type="scientific">Camellia sinensis</name>
    <name type="common">Tea plant</name>
    <name type="synonym">Thea sinensis</name>
    <dbReference type="NCBI Taxonomy" id="4442"/>
    <lineage>
        <taxon>Eukaryota</taxon>
        <taxon>Viridiplantae</taxon>
        <taxon>Streptophyta</taxon>
        <taxon>Embryophyta</taxon>
        <taxon>Tracheophyta</taxon>
        <taxon>Spermatophyta</taxon>
        <taxon>Magnoliopsida</taxon>
        <taxon>eudicotyledons</taxon>
        <taxon>Gunneridae</taxon>
        <taxon>Pentapetalae</taxon>
        <taxon>asterids</taxon>
        <taxon>Ericales</taxon>
        <taxon>Theaceae</taxon>
        <taxon>Camellia</taxon>
    </lineage>
</organism>
<evidence type="ECO:0000313" key="2">
    <source>
        <dbReference type="Proteomes" id="UP000593564"/>
    </source>
</evidence>
<sequence>MGFEDVVGGRWTTRYKRLTSNDREKVAVRPRRRWVTRMNGKLKGFRLPQSKRLNWKAFSIVMLPRRMAQIYAEVVNRMKTDEICPAIIFSGQWGLPVLSHSNVKCRSAIYFH</sequence>
<reference evidence="2" key="1">
    <citation type="journal article" date="2020" name="Nat. Commun.">
        <title>Genome assembly of wild tea tree DASZ reveals pedigree and selection history of tea varieties.</title>
        <authorList>
            <person name="Zhang W."/>
            <person name="Zhang Y."/>
            <person name="Qiu H."/>
            <person name="Guo Y."/>
            <person name="Wan H."/>
            <person name="Zhang X."/>
            <person name="Scossa F."/>
            <person name="Alseekh S."/>
            <person name="Zhang Q."/>
            <person name="Wang P."/>
            <person name="Xu L."/>
            <person name="Schmidt M.H."/>
            <person name="Jia X."/>
            <person name="Li D."/>
            <person name="Zhu A."/>
            <person name="Guo F."/>
            <person name="Chen W."/>
            <person name="Ni D."/>
            <person name="Usadel B."/>
            <person name="Fernie A.R."/>
            <person name="Wen W."/>
        </authorList>
    </citation>
    <scope>NUCLEOTIDE SEQUENCE [LARGE SCALE GENOMIC DNA]</scope>
    <source>
        <strain evidence="2">cv. G240</strain>
    </source>
</reference>
<gene>
    <name evidence="1" type="ORF">HYC85_017039</name>
</gene>
<name>A0A7J7H3I9_CAMSI</name>
<protein>
    <submittedName>
        <fullName evidence="1">Uncharacterized protein</fullName>
    </submittedName>
</protein>
<accession>A0A7J7H3I9</accession>
<dbReference type="EMBL" id="JACBKZ010000007">
    <property type="protein sequence ID" value="KAF5946811.1"/>
    <property type="molecule type" value="Genomic_DNA"/>
</dbReference>
<proteinExistence type="predicted"/>
<reference evidence="1 2" key="2">
    <citation type="submission" date="2020-07" db="EMBL/GenBank/DDBJ databases">
        <title>Genome assembly of wild tea tree DASZ reveals pedigree and selection history of tea varieties.</title>
        <authorList>
            <person name="Zhang W."/>
        </authorList>
    </citation>
    <scope>NUCLEOTIDE SEQUENCE [LARGE SCALE GENOMIC DNA]</scope>
    <source>
        <strain evidence="2">cv. G240</strain>
        <tissue evidence="1">Leaf</tissue>
    </source>
</reference>
<dbReference type="AlphaFoldDB" id="A0A7J7H3I9"/>
<dbReference type="PANTHER" id="PTHR35123">
    <property type="entry name" value="OS07G0633900 PROTEIN-RELATED"/>
    <property type="match status" value="1"/>
</dbReference>
<dbReference type="Proteomes" id="UP000593564">
    <property type="component" value="Unassembled WGS sequence"/>
</dbReference>
<dbReference type="PANTHER" id="PTHR35123:SF3">
    <property type="entry name" value="TRANSMEMBRANE PROTEIN"/>
    <property type="match status" value="1"/>
</dbReference>